<reference evidence="2 3" key="1">
    <citation type="submission" date="2019-07" db="EMBL/GenBank/DDBJ databases">
        <title>Whole genome shotgun sequence of Novosphingobium sediminis NBRC 106119.</title>
        <authorList>
            <person name="Hosoyama A."/>
            <person name="Uohara A."/>
            <person name="Ohji S."/>
            <person name="Ichikawa N."/>
        </authorList>
    </citation>
    <scope>NUCLEOTIDE SEQUENCE [LARGE SCALE GENOMIC DNA]</scope>
    <source>
        <strain evidence="2 3">NBRC 106119</strain>
    </source>
</reference>
<evidence type="ECO:0000256" key="1">
    <source>
        <dbReference type="ARBA" id="ARBA00006484"/>
    </source>
</evidence>
<dbReference type="PANTHER" id="PTHR42879">
    <property type="entry name" value="3-OXOACYL-(ACYL-CARRIER-PROTEIN) REDUCTASE"/>
    <property type="match status" value="1"/>
</dbReference>
<dbReference type="Pfam" id="PF13561">
    <property type="entry name" value="adh_short_C2"/>
    <property type="match status" value="1"/>
</dbReference>
<dbReference type="Gene3D" id="3.40.50.720">
    <property type="entry name" value="NAD(P)-binding Rossmann-like Domain"/>
    <property type="match status" value="1"/>
</dbReference>
<dbReference type="OrthoDB" id="9793325at2"/>
<dbReference type="FunFam" id="3.40.50.720:FF:000084">
    <property type="entry name" value="Short-chain dehydrogenase reductase"/>
    <property type="match status" value="1"/>
</dbReference>
<comment type="caution">
    <text evidence="2">The sequence shown here is derived from an EMBL/GenBank/DDBJ whole genome shotgun (WGS) entry which is preliminary data.</text>
</comment>
<dbReference type="InterPro" id="IPR002347">
    <property type="entry name" value="SDR_fam"/>
</dbReference>
<dbReference type="InterPro" id="IPR036291">
    <property type="entry name" value="NAD(P)-bd_dom_sf"/>
</dbReference>
<proteinExistence type="inferred from homology"/>
<keyword evidence="3" id="KW-1185">Reference proteome</keyword>
<name>A0A512APA8_9SPHN</name>
<sequence length="251" mass="25668">MDRSGQVALVIGGTGALGAAIAARLASEGADVAFTWHRNADKAAALEKTIVAHGRRSHGAQVALDDAAAVGAFVGEVVSRFGGLDTLVYASGPAFELAFVAKVPPADWSRVIDADLKGCFHAVHAALPHLRARRGSIVAVTAAGVERAIARDILSLAPKAAITALMRAIALEEGRNGVRANCVAPGYIAGGIGQDIMDAVGPEMAATLVKAVPLRRMGTCEEIADAVAYLSSARAGYITGNTLFVSGGMEL</sequence>
<dbReference type="RefSeq" id="WP_147160849.1">
    <property type="nucleotide sequence ID" value="NZ_BJYR01000023.1"/>
</dbReference>
<accession>A0A512APA8</accession>
<dbReference type="AlphaFoldDB" id="A0A512APA8"/>
<dbReference type="PRINTS" id="PR00081">
    <property type="entry name" value="GDHRDH"/>
</dbReference>
<dbReference type="EMBL" id="BJYR01000023">
    <property type="protein sequence ID" value="GEO01538.1"/>
    <property type="molecule type" value="Genomic_DNA"/>
</dbReference>
<protein>
    <submittedName>
        <fullName evidence="2">Beta-ketoacyl-ACP reductase</fullName>
    </submittedName>
</protein>
<evidence type="ECO:0000313" key="2">
    <source>
        <dbReference type="EMBL" id="GEO01538.1"/>
    </source>
</evidence>
<organism evidence="2 3">
    <name type="scientific">Novosphingobium sediminis</name>
    <dbReference type="NCBI Taxonomy" id="707214"/>
    <lineage>
        <taxon>Bacteria</taxon>
        <taxon>Pseudomonadati</taxon>
        <taxon>Pseudomonadota</taxon>
        <taxon>Alphaproteobacteria</taxon>
        <taxon>Sphingomonadales</taxon>
        <taxon>Sphingomonadaceae</taxon>
        <taxon>Novosphingobium</taxon>
    </lineage>
</organism>
<dbReference type="InterPro" id="IPR050259">
    <property type="entry name" value="SDR"/>
</dbReference>
<comment type="similarity">
    <text evidence="1">Belongs to the short-chain dehydrogenases/reductases (SDR) family.</text>
</comment>
<dbReference type="Proteomes" id="UP000321464">
    <property type="component" value="Unassembled WGS sequence"/>
</dbReference>
<evidence type="ECO:0000313" key="3">
    <source>
        <dbReference type="Proteomes" id="UP000321464"/>
    </source>
</evidence>
<dbReference type="SUPFAM" id="SSF51735">
    <property type="entry name" value="NAD(P)-binding Rossmann-fold domains"/>
    <property type="match status" value="1"/>
</dbReference>
<gene>
    <name evidence="2" type="primary">fabG_3</name>
    <name evidence="2" type="ORF">NSE01_33700</name>
</gene>